<feature type="short sequence motif" description="Q motif" evidence="6">
    <location>
        <begin position="3"/>
        <end position="31"/>
    </location>
</feature>
<feature type="compositionally biased region" description="Gly residues" evidence="7">
    <location>
        <begin position="620"/>
        <end position="631"/>
    </location>
</feature>
<keyword evidence="2" id="KW-0378">Hydrolase</keyword>
<sequence length="661" mass="75343">MMQNFHEMGLPDALVRALDYMKFETPTPIQAQAIPLALAGNDILGSAQTGTGKTGAFAIPIIAKLIEFPESGALIMTPTRELAVQVADIVRKMLGSQPTMTLAVLIGGEPMDKQMRQLRTHPRIIIGTPGRINDHLQRGTVNFEKSNFLVLDETDRMLDMGFGIQIEKIIRTMPKERQTMMFSATIPPYISKLSAQYLKNPQRISIGEESTAAPKIKQELVHTNHSEKYNALVGQLDQREGSVIIFVKTKHGADRLARKLTQDDFRSEALHGDLRQNKRDRVIRSFRDKKYRILVATDVAARGLDIPHIEHVVNYDLPQCAEDYIHRIGRTGRAGAEGNAVCLLTSEDGGKWKAIHKLMNPPANGDKHEARDENGGRPSFGRKSGGFKQGGFKRDGFKRDGFRKEEGGRDGYKKEGFKPRRDFDDRPRQDRPRSERPFGDRPFNNDRPRGDRPFNDRPREDRPRQDRQGRDYNDRPSFRDGRGGDRPFQKRDDDRGNRFNRDERPNTWKKDRPYSNDRSFDEQRPRRDFADRPQNNERGTRPFNDRPRDDRPREDRPRREFSDRPRQDAAPRRNDDSFGNRKPKFQGDRDGNRPERGNRDADGNRRDFAKRDGDRPFGRRPGGNGGNGSGKPAGRPMGGQRPAEGGKVRTASSSGKRYYSA</sequence>
<dbReference type="PROSITE" id="PS51195">
    <property type="entry name" value="Q_MOTIF"/>
    <property type="match status" value="1"/>
</dbReference>
<name>M4VJC8_9BACT</name>
<dbReference type="GO" id="GO:0003724">
    <property type="term" value="F:RNA helicase activity"/>
    <property type="evidence" value="ECO:0007669"/>
    <property type="project" value="InterPro"/>
</dbReference>
<dbReference type="KEGG" id="man:A11S_1347"/>
<dbReference type="SUPFAM" id="SSF52540">
    <property type="entry name" value="P-loop containing nucleoside triphosphate hydrolases"/>
    <property type="match status" value="1"/>
</dbReference>
<evidence type="ECO:0000256" key="6">
    <source>
        <dbReference type="PROSITE-ProRule" id="PRU00552"/>
    </source>
</evidence>
<evidence type="ECO:0000256" key="1">
    <source>
        <dbReference type="ARBA" id="ARBA00022741"/>
    </source>
</evidence>
<dbReference type="GO" id="GO:0003676">
    <property type="term" value="F:nucleic acid binding"/>
    <property type="evidence" value="ECO:0007669"/>
    <property type="project" value="InterPro"/>
</dbReference>
<dbReference type="EMBL" id="CP003538">
    <property type="protein sequence ID" value="AGH98156.1"/>
    <property type="molecule type" value="Genomic_DNA"/>
</dbReference>
<dbReference type="InterPro" id="IPR011545">
    <property type="entry name" value="DEAD/DEAH_box_helicase_dom"/>
</dbReference>
<evidence type="ECO:0000256" key="7">
    <source>
        <dbReference type="SAM" id="MobiDB-lite"/>
    </source>
</evidence>
<evidence type="ECO:0000256" key="5">
    <source>
        <dbReference type="ARBA" id="ARBA00038437"/>
    </source>
</evidence>
<evidence type="ECO:0000256" key="3">
    <source>
        <dbReference type="ARBA" id="ARBA00022806"/>
    </source>
</evidence>
<dbReference type="CDD" id="cd00268">
    <property type="entry name" value="DEADc"/>
    <property type="match status" value="1"/>
</dbReference>
<dbReference type="GO" id="GO:0005829">
    <property type="term" value="C:cytosol"/>
    <property type="evidence" value="ECO:0007669"/>
    <property type="project" value="TreeGrafter"/>
</dbReference>
<dbReference type="PATRIC" id="fig|349215.9.peg.1297"/>
<feature type="compositionally biased region" description="Basic and acidic residues" evidence="7">
    <location>
        <begin position="365"/>
        <end position="375"/>
    </location>
</feature>
<dbReference type="CDD" id="cd18787">
    <property type="entry name" value="SF2_C_DEAD"/>
    <property type="match status" value="1"/>
</dbReference>
<evidence type="ECO:0000259" key="9">
    <source>
        <dbReference type="PROSITE" id="PS51194"/>
    </source>
</evidence>
<dbReference type="InterPro" id="IPR001650">
    <property type="entry name" value="Helicase_C-like"/>
</dbReference>
<dbReference type="InterPro" id="IPR014014">
    <property type="entry name" value="RNA_helicase_DEAD_Q_motif"/>
</dbReference>
<comment type="similarity">
    <text evidence="5">Belongs to the DEAD box helicase family.</text>
</comment>
<gene>
    <name evidence="11" type="ORF">A11S_1347</name>
</gene>
<accession>M4VJC8</accession>
<feature type="region of interest" description="Disordered" evidence="7">
    <location>
        <begin position="356"/>
        <end position="661"/>
    </location>
</feature>
<dbReference type="GO" id="GO:0005524">
    <property type="term" value="F:ATP binding"/>
    <property type="evidence" value="ECO:0007669"/>
    <property type="project" value="UniProtKB-KW"/>
</dbReference>
<dbReference type="AlphaFoldDB" id="M4VJC8"/>
<dbReference type="Proteomes" id="UP000011932">
    <property type="component" value="Chromosome"/>
</dbReference>
<dbReference type="PANTHER" id="PTHR47959">
    <property type="entry name" value="ATP-DEPENDENT RNA HELICASE RHLE-RELATED"/>
    <property type="match status" value="1"/>
</dbReference>
<proteinExistence type="inferred from homology"/>
<dbReference type="InterPro" id="IPR044742">
    <property type="entry name" value="DEAD/DEAH_RhlB"/>
</dbReference>
<dbReference type="Pfam" id="PF00271">
    <property type="entry name" value="Helicase_C"/>
    <property type="match status" value="1"/>
</dbReference>
<dbReference type="PANTHER" id="PTHR47959:SF13">
    <property type="entry name" value="ATP-DEPENDENT RNA HELICASE RHLE"/>
    <property type="match status" value="1"/>
</dbReference>
<keyword evidence="3" id="KW-0347">Helicase</keyword>
<keyword evidence="4" id="KW-0067">ATP-binding</keyword>
<feature type="domain" description="DEAD-box RNA helicase Q" evidence="10">
    <location>
        <begin position="3"/>
        <end position="31"/>
    </location>
</feature>
<dbReference type="SMART" id="SM00487">
    <property type="entry name" value="DEXDc"/>
    <property type="match status" value="1"/>
</dbReference>
<dbReference type="Pfam" id="PF00270">
    <property type="entry name" value="DEAD"/>
    <property type="match status" value="1"/>
</dbReference>
<evidence type="ECO:0000256" key="2">
    <source>
        <dbReference type="ARBA" id="ARBA00022801"/>
    </source>
</evidence>
<dbReference type="InterPro" id="IPR027417">
    <property type="entry name" value="P-loop_NTPase"/>
</dbReference>
<dbReference type="GO" id="GO:0016787">
    <property type="term" value="F:hydrolase activity"/>
    <property type="evidence" value="ECO:0007669"/>
    <property type="project" value="UniProtKB-KW"/>
</dbReference>
<feature type="compositionally biased region" description="Basic and acidic residues" evidence="7">
    <location>
        <begin position="392"/>
        <end position="617"/>
    </location>
</feature>
<organism evidence="11 12">
    <name type="scientific">Micavibrio aeruginosavorus EPB</name>
    <dbReference type="NCBI Taxonomy" id="349215"/>
    <lineage>
        <taxon>Bacteria</taxon>
        <taxon>Pseudomonadati</taxon>
        <taxon>Bdellovibrionota</taxon>
        <taxon>Bdellovibrionia</taxon>
        <taxon>Bdellovibrionales</taxon>
        <taxon>Pseudobdellovibrionaceae</taxon>
        <taxon>Micavibrio</taxon>
    </lineage>
</organism>
<dbReference type="SMART" id="SM00490">
    <property type="entry name" value="HELICc"/>
    <property type="match status" value="1"/>
</dbReference>
<evidence type="ECO:0000313" key="11">
    <source>
        <dbReference type="EMBL" id="AGH98156.1"/>
    </source>
</evidence>
<reference evidence="11 12" key="1">
    <citation type="journal article" date="2013" name="ISME J.">
        <title>By their genes ye shall know them: genomic signatures of predatory bacteria.</title>
        <authorList>
            <person name="Pasternak Z."/>
            <person name="Pietrokovski S."/>
            <person name="Rotem O."/>
            <person name="Gophna U."/>
            <person name="Lurie-Weinberger M.N."/>
            <person name="Jurkevitch E."/>
        </authorList>
    </citation>
    <scope>NUCLEOTIDE SEQUENCE [LARGE SCALE GENOMIC DNA]</scope>
    <source>
        <strain evidence="11">EPB</strain>
    </source>
</reference>
<dbReference type="InterPro" id="IPR014001">
    <property type="entry name" value="Helicase_ATP-bd"/>
</dbReference>
<dbReference type="HOGENOM" id="CLU_003041_28_3_5"/>
<protein>
    <submittedName>
        <fullName evidence="11">Cold-shock DEAD-box protein A</fullName>
    </submittedName>
</protein>
<evidence type="ECO:0000259" key="8">
    <source>
        <dbReference type="PROSITE" id="PS51192"/>
    </source>
</evidence>
<evidence type="ECO:0000256" key="4">
    <source>
        <dbReference type="ARBA" id="ARBA00022840"/>
    </source>
</evidence>
<dbReference type="PROSITE" id="PS51194">
    <property type="entry name" value="HELICASE_CTER"/>
    <property type="match status" value="1"/>
</dbReference>
<dbReference type="STRING" id="349215.A11S_1347"/>
<evidence type="ECO:0000313" key="12">
    <source>
        <dbReference type="Proteomes" id="UP000011932"/>
    </source>
</evidence>
<dbReference type="PROSITE" id="PS51192">
    <property type="entry name" value="HELICASE_ATP_BIND_1"/>
    <property type="match status" value="1"/>
</dbReference>
<dbReference type="InterPro" id="IPR050079">
    <property type="entry name" value="DEAD_box_RNA_helicase"/>
</dbReference>
<keyword evidence="1" id="KW-0547">Nucleotide-binding</keyword>
<feature type="domain" description="Helicase ATP-binding" evidence="8">
    <location>
        <begin position="34"/>
        <end position="204"/>
    </location>
</feature>
<dbReference type="Gene3D" id="3.40.50.300">
    <property type="entry name" value="P-loop containing nucleotide triphosphate hydrolases"/>
    <property type="match status" value="2"/>
</dbReference>
<evidence type="ECO:0000259" key="10">
    <source>
        <dbReference type="PROSITE" id="PS51195"/>
    </source>
</evidence>
<feature type="domain" description="Helicase C-terminal" evidence="9">
    <location>
        <begin position="215"/>
        <end position="374"/>
    </location>
</feature>